<sequence>MAQKKHNPIEKCKRNTFRSIEEVFLFFIIAKNCGPKETVIEIAAKIKRKEPIPSTEGLVWKKEIIA</sequence>
<evidence type="ECO:0000313" key="2">
    <source>
        <dbReference type="Proteomes" id="UP000017119"/>
    </source>
</evidence>
<dbReference type="HOGENOM" id="CLU_2826545_0_0_14"/>
<dbReference type="Proteomes" id="UP000017119">
    <property type="component" value="Chromosome"/>
</dbReference>
<dbReference type="KEGG" id="mpv:PRV_02995"/>
<gene>
    <name evidence="1" type="ORF">PRV_02995</name>
</gene>
<evidence type="ECO:0000313" key="1">
    <source>
        <dbReference type="EMBL" id="AGX89324.1"/>
    </source>
</evidence>
<organism evidence="1 2">
    <name type="scientific">Mycoplasma parvum str. Indiana</name>
    <dbReference type="NCBI Taxonomy" id="1403316"/>
    <lineage>
        <taxon>Bacteria</taxon>
        <taxon>Bacillati</taxon>
        <taxon>Mycoplasmatota</taxon>
        <taxon>Mollicutes</taxon>
        <taxon>Mycoplasmataceae</taxon>
        <taxon>Mycoplasma</taxon>
    </lineage>
</organism>
<accession>U5NGL3</accession>
<proteinExistence type="predicted"/>
<protein>
    <submittedName>
        <fullName evidence="1">Uncharacterized protein</fullName>
    </submittedName>
</protein>
<dbReference type="EMBL" id="CP006771">
    <property type="protein sequence ID" value="AGX89324.1"/>
    <property type="molecule type" value="Genomic_DNA"/>
</dbReference>
<name>U5NGL3_9MOLU</name>
<dbReference type="AlphaFoldDB" id="U5NGL3"/>
<reference evidence="1 2" key="1">
    <citation type="journal article" date="2013" name="Genome Announc.">
        <title>Genome Sequence of Mycoplasma parvum (Formerly Eperythrozoon parvum), a Diminutive Hemoplasma of the Pig.</title>
        <authorList>
            <person name="do Nascimento N.C."/>
            <person name="Dos Santos A.P."/>
            <person name="Chu Y."/>
            <person name="Guimaraes A.M."/>
            <person name="Pagliaro A."/>
            <person name="Messick J.B."/>
        </authorList>
    </citation>
    <scope>NUCLEOTIDE SEQUENCE [LARGE SCALE GENOMIC DNA]</scope>
    <source>
        <strain evidence="1 2">Indiana</strain>
    </source>
</reference>
<keyword evidence="2" id="KW-1185">Reference proteome</keyword>
<dbReference type="PATRIC" id="fig|1403316.3.peg.560"/>